<feature type="region of interest" description="Disordered" evidence="8">
    <location>
        <begin position="1"/>
        <end position="25"/>
    </location>
</feature>
<dbReference type="GO" id="GO:0005874">
    <property type="term" value="C:microtubule"/>
    <property type="evidence" value="ECO:0007669"/>
    <property type="project" value="UniProtKB-KW"/>
</dbReference>
<keyword evidence="5" id="KW-0067">ATP-binding</keyword>
<evidence type="ECO:0000256" key="4">
    <source>
        <dbReference type="ARBA" id="ARBA00022741"/>
    </source>
</evidence>
<dbReference type="Proteomes" id="UP000694857">
    <property type="component" value="Chromosome 2"/>
</dbReference>
<dbReference type="GeneID" id="118890397"/>
<feature type="compositionally biased region" description="Basic and acidic residues" evidence="8">
    <location>
        <begin position="848"/>
        <end position="863"/>
    </location>
</feature>
<evidence type="ECO:0000256" key="8">
    <source>
        <dbReference type="SAM" id="MobiDB-lite"/>
    </source>
</evidence>
<feature type="compositionally biased region" description="Low complexity" evidence="8">
    <location>
        <begin position="1098"/>
        <end position="1112"/>
    </location>
</feature>
<feature type="compositionally biased region" description="Polar residues" evidence="8">
    <location>
        <begin position="1129"/>
        <end position="1167"/>
    </location>
</feature>
<evidence type="ECO:0000256" key="5">
    <source>
        <dbReference type="ARBA" id="ARBA00022840"/>
    </source>
</evidence>
<gene>
    <name evidence="10" type="primary">TTLL5</name>
</gene>
<dbReference type="AlphaFoldDB" id="A0A8B8WPD2"/>
<keyword evidence="9" id="KW-1185">Reference proteome</keyword>
<dbReference type="CTD" id="23093"/>
<comment type="similarity">
    <text evidence="1">Belongs to the tubulin--tyrosine ligase family.</text>
</comment>
<evidence type="ECO:0000256" key="3">
    <source>
        <dbReference type="ARBA" id="ARBA00022701"/>
    </source>
</evidence>
<keyword evidence="3" id="KW-0493">Microtubule</keyword>
<dbReference type="Gene3D" id="3.30.470.20">
    <property type="entry name" value="ATP-grasp fold, B domain"/>
    <property type="match status" value="1"/>
</dbReference>
<dbReference type="GO" id="GO:0070740">
    <property type="term" value="F:tubulin-glutamic acid ligase activity"/>
    <property type="evidence" value="ECO:0007669"/>
    <property type="project" value="TreeGrafter"/>
</dbReference>
<feature type="region of interest" description="Disordered" evidence="8">
    <location>
        <begin position="957"/>
        <end position="1000"/>
    </location>
</feature>
<evidence type="ECO:0000256" key="6">
    <source>
        <dbReference type="ARBA" id="ARBA00041448"/>
    </source>
</evidence>
<dbReference type="GO" id="GO:0000226">
    <property type="term" value="P:microtubule cytoskeleton organization"/>
    <property type="evidence" value="ECO:0007669"/>
    <property type="project" value="TreeGrafter"/>
</dbReference>
<evidence type="ECO:0000256" key="1">
    <source>
        <dbReference type="ARBA" id="ARBA00006820"/>
    </source>
</evidence>
<protein>
    <recommendedName>
        <fullName evidence="6">Tubulin--tyrosine ligase-like protein 5</fullName>
    </recommendedName>
</protein>
<reference evidence="10" key="1">
    <citation type="submission" date="2025-08" db="UniProtKB">
        <authorList>
            <consortium name="RefSeq"/>
        </authorList>
    </citation>
    <scope>IDENTIFICATION</scope>
    <source>
        <tissue evidence="10">Epidermis and Blubber</tissue>
    </source>
</reference>
<dbReference type="PANTHER" id="PTHR12241">
    <property type="entry name" value="TUBULIN POLYGLUTAMYLASE"/>
    <property type="match status" value="1"/>
</dbReference>
<feature type="region of interest" description="Disordered" evidence="8">
    <location>
        <begin position="416"/>
        <end position="438"/>
    </location>
</feature>
<keyword evidence="4" id="KW-0547">Nucleotide-binding</keyword>
<feature type="region of interest" description="Disordered" evidence="8">
    <location>
        <begin position="833"/>
        <end position="914"/>
    </location>
</feature>
<feature type="compositionally biased region" description="Acidic residues" evidence="8">
    <location>
        <begin position="598"/>
        <end position="618"/>
    </location>
</feature>
<sequence>MPVEMARDLEETASSSEDEEAVSQEDHPCIVWTGGCRRIPVLVFHAEAVLTKDNGIRVIGERYHLSYKIVRTDSRLVRSILTAHGFHEVHPSSTDYNLMWTGSHLKPFLLRTLSEAQKVNHFPRSYELTRKDRLYKNIIRMQHTHGFKAFHILPQTFLLPAEYAEFCNSYSKDRGPWIVKPVASSRGRGVYLINNPNQISLEENILVSRYINNPLLIDDFKFDVRLYVLVTSYDPLVIYLYEEGLARFATVRYDQGAKNIRNQFMHLTNYSVNKKSGDYVSCDDPEVEDYGNKWSMSAMLRYLKQEGRDTTALMAHVEDLIIKTIISAELAIATACKTFVPHRSSCFELYGFDVLIDSTLKPWLLEVNLSPSLACDAPLDLKIKASMISDMFTVVGFVCQDPAQRASTRPIYPTFESSRRNPFQKPQRPVSAQFQSSSTRQRCRPLSASDAEMKNLVGSAREKVPGKLGGSVLGLSMEEIKVLRRVKEENDRRGGFIRIFPTSETWEIYGSYLEHKTSMNYMLATRLFQDRMAVDGAPELKVENMNSRAKLHAALYERKLLSLEVRKRRRRSGRLRAMRPKYPVITQPAEMNVKTETESEEEEEVALDSEDEEQEASQEESAGSLGENQAKHTPALTVMVENSPKENAMKVPEWNNKGEQCCKTETQEPEPKFNLMQILQDNGNLSKVQARIAFSAYLQHVQIRLMKDSGGQTFSASWAAKEDEQMELVVRFLKRASSNLQHSLRMVLPSRRLALLERRRILAHQLGDFIIVYNKETEQMAGKKSKKKLEEEEEDGVNTENFQEFIRQASEAELEEVLTFYTQKNKSASVFLGTHSKSSKNSNNLSDSRAKGDHPETMEEVKIKQPKQQQATEIHSDKLSPGSCRPNKQHSGVAKTQKEGEDGSSYSRRYDPSTVTAELQRLAEKQAARQYSPSPHVSLLTQQVTNLNLASGVINRSSASTPHTLRPVISPSGPTWSIQSDPQAPESHSAPPGSRSLQTGGFAWEGEVKNNTYSKATGVVPQHKCHPTAGSYQLHFALQQLEQQKLQSRQLLDQSRARHQAIFGSQTLPNSNLWTINNGAACRISSATASGQKPTTLPQKVVPAPSSSSSLVPKPPSNHKQVLRKAASQRASKGSSTEGQLDGLQSSLNSAAFVPVTSSTDPAHTKR</sequence>
<dbReference type="PANTHER" id="PTHR12241:SF145">
    <property type="entry name" value="TUBULIN POLYGLUTAMYLASE TTLL5"/>
    <property type="match status" value="1"/>
</dbReference>
<dbReference type="GO" id="GO:0036064">
    <property type="term" value="C:ciliary basal body"/>
    <property type="evidence" value="ECO:0007669"/>
    <property type="project" value="TreeGrafter"/>
</dbReference>
<dbReference type="Pfam" id="PF03133">
    <property type="entry name" value="TTL"/>
    <property type="match status" value="1"/>
</dbReference>
<feature type="compositionally biased region" description="Basic and acidic residues" evidence="8">
    <location>
        <begin position="1"/>
        <end position="10"/>
    </location>
</feature>
<name>A0A8B8WPD2_BALMU</name>
<evidence type="ECO:0000313" key="10">
    <source>
        <dbReference type="RefSeq" id="XP_036699113.1"/>
    </source>
</evidence>
<evidence type="ECO:0000313" key="9">
    <source>
        <dbReference type="Proteomes" id="UP000694857"/>
    </source>
</evidence>
<dbReference type="GO" id="GO:0015631">
    <property type="term" value="F:tubulin binding"/>
    <property type="evidence" value="ECO:0007669"/>
    <property type="project" value="TreeGrafter"/>
</dbReference>
<dbReference type="FunFam" id="3.30.470.20:FF:000009">
    <property type="entry name" value="tubulin polyglutamylase TTLL5 isoform X1"/>
    <property type="match status" value="1"/>
</dbReference>
<accession>A0A8B8WPD2</accession>
<feature type="compositionally biased region" description="Polar residues" evidence="8">
    <location>
        <begin position="972"/>
        <end position="982"/>
    </location>
</feature>
<dbReference type="InterPro" id="IPR004344">
    <property type="entry name" value="TTL/TTLL_fam"/>
</dbReference>
<feature type="region of interest" description="Disordered" evidence="8">
    <location>
        <begin position="1089"/>
        <end position="1167"/>
    </location>
</feature>
<dbReference type="PROSITE" id="PS51221">
    <property type="entry name" value="TTL"/>
    <property type="match status" value="1"/>
</dbReference>
<organism evidence="9 10">
    <name type="scientific">Balaenoptera musculus</name>
    <name type="common">Blue whale</name>
    <dbReference type="NCBI Taxonomy" id="9771"/>
    <lineage>
        <taxon>Eukaryota</taxon>
        <taxon>Metazoa</taxon>
        <taxon>Chordata</taxon>
        <taxon>Craniata</taxon>
        <taxon>Vertebrata</taxon>
        <taxon>Euteleostomi</taxon>
        <taxon>Mammalia</taxon>
        <taxon>Eutheria</taxon>
        <taxon>Laurasiatheria</taxon>
        <taxon>Artiodactyla</taxon>
        <taxon>Whippomorpha</taxon>
        <taxon>Cetacea</taxon>
        <taxon>Mysticeti</taxon>
        <taxon>Balaenopteridae</taxon>
        <taxon>Balaenoptera</taxon>
    </lineage>
</organism>
<feature type="region of interest" description="Disordered" evidence="8">
    <location>
        <begin position="781"/>
        <end position="800"/>
    </location>
</feature>
<feature type="region of interest" description="Disordered" evidence="8">
    <location>
        <begin position="586"/>
        <end position="630"/>
    </location>
</feature>
<evidence type="ECO:0000256" key="7">
    <source>
        <dbReference type="ARBA" id="ARBA00049274"/>
    </source>
</evidence>
<evidence type="ECO:0000256" key="2">
    <source>
        <dbReference type="ARBA" id="ARBA00022598"/>
    </source>
</evidence>
<comment type="catalytic activity">
    <reaction evidence="7">
        <text>L-glutamyl-[protein] + L-glutamate + ATP = gamma-L-glutamyl-L-glutamyl-[protein] + ADP + phosphate + H(+)</text>
        <dbReference type="Rhea" id="RHEA:60144"/>
        <dbReference type="Rhea" id="RHEA-COMP:10208"/>
        <dbReference type="Rhea" id="RHEA-COMP:15517"/>
        <dbReference type="ChEBI" id="CHEBI:15378"/>
        <dbReference type="ChEBI" id="CHEBI:29973"/>
        <dbReference type="ChEBI" id="CHEBI:29985"/>
        <dbReference type="ChEBI" id="CHEBI:30616"/>
        <dbReference type="ChEBI" id="CHEBI:43474"/>
        <dbReference type="ChEBI" id="CHEBI:143622"/>
        <dbReference type="ChEBI" id="CHEBI:456216"/>
    </reaction>
    <physiologicalReaction direction="left-to-right" evidence="7">
        <dbReference type="Rhea" id="RHEA:60145"/>
    </physiologicalReaction>
</comment>
<dbReference type="RefSeq" id="XP_036699113.1">
    <property type="nucleotide sequence ID" value="XM_036843218.1"/>
</dbReference>
<dbReference type="SUPFAM" id="SSF56059">
    <property type="entry name" value="Glutathione synthetase ATP-binding domain-like"/>
    <property type="match status" value="1"/>
</dbReference>
<proteinExistence type="inferred from homology"/>
<keyword evidence="2" id="KW-0436">Ligase</keyword>
<dbReference type="GO" id="GO:0005524">
    <property type="term" value="F:ATP binding"/>
    <property type="evidence" value="ECO:0007669"/>
    <property type="project" value="UniProtKB-KW"/>
</dbReference>